<dbReference type="RefSeq" id="WP_020815257.1">
    <property type="nucleotide sequence ID" value="NZ_ATAY01000028.1"/>
</dbReference>
<name>U4R2I2_9FIRM</name>
<dbReference type="Proteomes" id="UP000016860">
    <property type="component" value="Unassembled WGS sequence"/>
</dbReference>
<proteinExistence type="predicted"/>
<gene>
    <name evidence="1" type="ORF">L323_08560</name>
</gene>
<reference evidence="1 2" key="1">
    <citation type="journal article" date="2013" name="Genome Announc.">
        <title>Draft Genome Sequence of the Cellulolytic Bacterium Clostridium papyrosolvens C7 (ATCC 700395).</title>
        <authorList>
            <person name="Zepeda V."/>
            <person name="Dassa B."/>
            <person name="Borovok I."/>
            <person name="Lamed R."/>
            <person name="Bayer E.A."/>
            <person name="Cate J.H."/>
        </authorList>
    </citation>
    <scope>NUCLEOTIDE SEQUENCE [LARGE SCALE GENOMIC DNA]</scope>
    <source>
        <strain evidence="1 2">C7</strain>
    </source>
</reference>
<dbReference type="EMBL" id="ATAY01000028">
    <property type="protein sequence ID" value="EPR12344.1"/>
    <property type="molecule type" value="Genomic_DNA"/>
</dbReference>
<evidence type="ECO:0000313" key="2">
    <source>
        <dbReference type="Proteomes" id="UP000016860"/>
    </source>
</evidence>
<sequence length="66" mass="7986">MAQLELLRNKSIELFNTINSKLNNEDKHYLFEYETILTEIQIVESKMLDDKTDDNQHIIYDFYSQK</sequence>
<organism evidence="1 2">
    <name type="scientific">Ruminiclostridium papyrosolvens C7</name>
    <dbReference type="NCBI Taxonomy" id="1330534"/>
    <lineage>
        <taxon>Bacteria</taxon>
        <taxon>Bacillati</taxon>
        <taxon>Bacillota</taxon>
        <taxon>Clostridia</taxon>
        <taxon>Eubacteriales</taxon>
        <taxon>Oscillospiraceae</taxon>
        <taxon>Ruminiclostridium</taxon>
    </lineage>
</organism>
<accession>U4R2I2</accession>
<dbReference type="PATRIC" id="fig|1330534.3.peg.1704"/>
<comment type="caution">
    <text evidence="1">The sequence shown here is derived from an EMBL/GenBank/DDBJ whole genome shotgun (WGS) entry which is preliminary data.</text>
</comment>
<protein>
    <submittedName>
        <fullName evidence="1">Uncharacterized protein</fullName>
    </submittedName>
</protein>
<evidence type="ECO:0000313" key="1">
    <source>
        <dbReference type="EMBL" id="EPR12344.1"/>
    </source>
</evidence>
<dbReference type="AlphaFoldDB" id="U4R2I2"/>